<evidence type="ECO:0000313" key="2">
    <source>
        <dbReference type="EMBL" id="CAK0875094.1"/>
    </source>
</evidence>
<feature type="region of interest" description="Disordered" evidence="1">
    <location>
        <begin position="116"/>
        <end position="143"/>
    </location>
</feature>
<keyword evidence="3" id="KW-1185">Reference proteome</keyword>
<protein>
    <submittedName>
        <fullName evidence="2">Uncharacterized protein</fullName>
    </submittedName>
</protein>
<evidence type="ECO:0000256" key="1">
    <source>
        <dbReference type="SAM" id="MobiDB-lite"/>
    </source>
</evidence>
<feature type="region of interest" description="Disordered" evidence="1">
    <location>
        <begin position="1"/>
        <end position="73"/>
    </location>
</feature>
<gene>
    <name evidence="2" type="ORF">PCOR1329_LOCUS59832</name>
</gene>
<feature type="compositionally biased region" description="Gly residues" evidence="1">
    <location>
        <begin position="46"/>
        <end position="58"/>
    </location>
</feature>
<dbReference type="Proteomes" id="UP001189429">
    <property type="component" value="Unassembled WGS sequence"/>
</dbReference>
<accession>A0ABN9VP86</accession>
<dbReference type="EMBL" id="CAUYUJ010017472">
    <property type="protein sequence ID" value="CAK0875094.1"/>
    <property type="molecule type" value="Genomic_DNA"/>
</dbReference>
<comment type="caution">
    <text evidence="2">The sequence shown here is derived from an EMBL/GenBank/DDBJ whole genome shotgun (WGS) entry which is preliminary data.</text>
</comment>
<evidence type="ECO:0000313" key="3">
    <source>
        <dbReference type="Proteomes" id="UP001189429"/>
    </source>
</evidence>
<reference evidence="2" key="1">
    <citation type="submission" date="2023-10" db="EMBL/GenBank/DDBJ databases">
        <authorList>
            <person name="Chen Y."/>
            <person name="Shah S."/>
            <person name="Dougan E. K."/>
            <person name="Thang M."/>
            <person name="Chan C."/>
        </authorList>
    </citation>
    <scope>NUCLEOTIDE SEQUENCE [LARGE SCALE GENOMIC DNA]</scope>
</reference>
<feature type="non-terminal residue" evidence="2">
    <location>
        <position position="143"/>
    </location>
</feature>
<feature type="compositionally biased region" description="Low complexity" evidence="1">
    <location>
        <begin position="27"/>
        <end position="45"/>
    </location>
</feature>
<name>A0ABN9VP86_9DINO</name>
<organism evidence="2 3">
    <name type="scientific">Prorocentrum cordatum</name>
    <dbReference type="NCBI Taxonomy" id="2364126"/>
    <lineage>
        <taxon>Eukaryota</taxon>
        <taxon>Sar</taxon>
        <taxon>Alveolata</taxon>
        <taxon>Dinophyceae</taxon>
        <taxon>Prorocentrales</taxon>
        <taxon>Prorocentraceae</taxon>
        <taxon>Prorocentrum</taxon>
    </lineage>
</organism>
<feature type="non-terminal residue" evidence="2">
    <location>
        <position position="1"/>
    </location>
</feature>
<proteinExistence type="predicted"/>
<sequence>ERQRRGLPGFPDPGAAQAPPHGGGRAVRGAPAGPPAARGGVLEPAAGGGAGGHPGRGVRGPIARGRRRGAARDGVRAAAVQTAERGASVPARRAGVALRRHGPVPEPQRRGWYIDAAARPGEASAPRPHSPRNPGQGAPRERS</sequence>